<dbReference type="Proteomes" id="UP000027997">
    <property type="component" value="Unassembled WGS sequence"/>
</dbReference>
<evidence type="ECO:0000259" key="14">
    <source>
        <dbReference type="PROSITE" id="PS51352"/>
    </source>
</evidence>
<evidence type="ECO:0000256" key="5">
    <source>
        <dbReference type="ARBA" id="ARBA00022862"/>
    </source>
</evidence>
<evidence type="ECO:0000256" key="10">
    <source>
        <dbReference type="ARBA" id="ARBA00038489"/>
    </source>
</evidence>
<dbReference type="InterPro" id="IPR050924">
    <property type="entry name" value="Peroxiredoxin_BCP/PrxQ"/>
</dbReference>
<feature type="domain" description="Thioredoxin" evidence="14">
    <location>
        <begin position="3"/>
        <end position="156"/>
    </location>
</feature>
<evidence type="ECO:0000256" key="9">
    <source>
        <dbReference type="ARBA" id="ARBA00032824"/>
    </source>
</evidence>
<reference evidence="15 16" key="1">
    <citation type="submission" date="2014-06" db="EMBL/GenBank/DDBJ databases">
        <title>Whole Genome Sequences of Three Symbiotic Endozoicomonas Bacteria.</title>
        <authorList>
            <person name="Neave M.J."/>
            <person name="Apprill A."/>
            <person name="Voolstra C.R."/>
        </authorList>
    </citation>
    <scope>NUCLEOTIDE SEQUENCE [LARGE SCALE GENOMIC DNA]</scope>
    <source>
        <strain evidence="15 16">DSM 22380</strain>
    </source>
</reference>
<dbReference type="STRING" id="305900.GV64_18220"/>
<keyword evidence="7" id="KW-1015">Disulfide bond</keyword>
<dbReference type="AlphaFoldDB" id="A0A081KE24"/>
<keyword evidence="8" id="KW-0676">Redox-active center</keyword>
<dbReference type="GO" id="GO:0045454">
    <property type="term" value="P:cell redox homeostasis"/>
    <property type="evidence" value="ECO:0007669"/>
    <property type="project" value="TreeGrafter"/>
</dbReference>
<dbReference type="GO" id="GO:0008379">
    <property type="term" value="F:thioredoxin peroxidase activity"/>
    <property type="evidence" value="ECO:0007669"/>
    <property type="project" value="TreeGrafter"/>
</dbReference>
<gene>
    <name evidence="15" type="ORF">GV64_18220</name>
</gene>
<comment type="caution">
    <text evidence="15">The sequence shown here is derived from an EMBL/GenBank/DDBJ whole genome shotgun (WGS) entry which is preliminary data.</text>
</comment>
<feature type="active site" description="Cysteine sulfenic acid (-SOH) intermediate; for peroxidase activity" evidence="13">
    <location>
        <position position="45"/>
    </location>
</feature>
<dbReference type="SUPFAM" id="SSF52833">
    <property type="entry name" value="Thioredoxin-like"/>
    <property type="match status" value="1"/>
</dbReference>
<keyword evidence="16" id="KW-1185">Reference proteome</keyword>
<dbReference type="PROSITE" id="PS51352">
    <property type="entry name" value="THIOREDOXIN_2"/>
    <property type="match status" value="1"/>
</dbReference>
<dbReference type="PANTHER" id="PTHR42801">
    <property type="entry name" value="THIOREDOXIN-DEPENDENT PEROXIDE REDUCTASE"/>
    <property type="match status" value="1"/>
</dbReference>
<comment type="catalytic activity">
    <reaction evidence="12">
        <text>a hydroperoxide + [thioredoxin]-dithiol = an alcohol + [thioredoxin]-disulfide + H2O</text>
        <dbReference type="Rhea" id="RHEA:62620"/>
        <dbReference type="Rhea" id="RHEA-COMP:10698"/>
        <dbReference type="Rhea" id="RHEA-COMP:10700"/>
        <dbReference type="ChEBI" id="CHEBI:15377"/>
        <dbReference type="ChEBI" id="CHEBI:29950"/>
        <dbReference type="ChEBI" id="CHEBI:30879"/>
        <dbReference type="ChEBI" id="CHEBI:35924"/>
        <dbReference type="ChEBI" id="CHEBI:50058"/>
        <dbReference type="EC" id="1.11.1.24"/>
    </reaction>
</comment>
<dbReference type="EC" id="1.11.1.24" evidence="3"/>
<evidence type="ECO:0000256" key="13">
    <source>
        <dbReference type="PIRSR" id="PIRSR000239-1"/>
    </source>
</evidence>
<dbReference type="InterPro" id="IPR000866">
    <property type="entry name" value="AhpC/TSA"/>
</dbReference>
<dbReference type="FunFam" id="3.40.30.10:FF:000007">
    <property type="entry name" value="Thioredoxin-dependent thiol peroxidase"/>
    <property type="match status" value="1"/>
</dbReference>
<dbReference type="EMBL" id="JOJP01000001">
    <property type="protein sequence ID" value="KEI72400.1"/>
    <property type="molecule type" value="Genomic_DNA"/>
</dbReference>
<accession>A0A081KE24</accession>
<organism evidence="15 16">
    <name type="scientific">Endozoicomonas elysicola</name>
    <dbReference type="NCBI Taxonomy" id="305900"/>
    <lineage>
        <taxon>Bacteria</taxon>
        <taxon>Pseudomonadati</taxon>
        <taxon>Pseudomonadota</taxon>
        <taxon>Gammaproteobacteria</taxon>
        <taxon>Oceanospirillales</taxon>
        <taxon>Endozoicomonadaceae</taxon>
        <taxon>Endozoicomonas</taxon>
    </lineage>
</organism>
<evidence type="ECO:0000256" key="3">
    <source>
        <dbReference type="ARBA" id="ARBA00013017"/>
    </source>
</evidence>
<evidence type="ECO:0000313" key="16">
    <source>
        <dbReference type="Proteomes" id="UP000027997"/>
    </source>
</evidence>
<evidence type="ECO:0000313" key="15">
    <source>
        <dbReference type="EMBL" id="KEI72400.1"/>
    </source>
</evidence>
<dbReference type="PIRSF" id="PIRSF000239">
    <property type="entry name" value="AHPC"/>
    <property type="match status" value="1"/>
</dbReference>
<dbReference type="CDD" id="cd03017">
    <property type="entry name" value="PRX_BCP"/>
    <property type="match status" value="1"/>
</dbReference>
<sequence>MSVTLGQPVPDFTGQATSNTTVKLSELKGRKVVLFFYPKDNTPGCTSEGQAFRDLYEEFQASDTLVFGVSKDGMKAHENFRAKHEFPFELISDTDESLCKLFDVIKLKQMYGKEYMGIERSTFLIDSNGILQHEWRKVRIKGHVEDVLQAAQMVDTQALAEDNDSKDEEE</sequence>
<dbReference type="GO" id="GO:0005737">
    <property type="term" value="C:cytoplasm"/>
    <property type="evidence" value="ECO:0007669"/>
    <property type="project" value="TreeGrafter"/>
</dbReference>
<dbReference type="eggNOG" id="COG1225">
    <property type="taxonomic scope" value="Bacteria"/>
</dbReference>
<evidence type="ECO:0000256" key="12">
    <source>
        <dbReference type="ARBA" id="ARBA00049091"/>
    </source>
</evidence>
<dbReference type="PANTHER" id="PTHR42801:SF4">
    <property type="entry name" value="AHPC_TSA FAMILY PROTEIN"/>
    <property type="match status" value="1"/>
</dbReference>
<comment type="subunit">
    <text evidence="2">Monomer.</text>
</comment>
<dbReference type="InterPro" id="IPR036249">
    <property type="entry name" value="Thioredoxin-like_sf"/>
</dbReference>
<evidence type="ECO:0000256" key="4">
    <source>
        <dbReference type="ARBA" id="ARBA00022559"/>
    </source>
</evidence>
<keyword evidence="4" id="KW-0575">Peroxidase</keyword>
<keyword evidence="5" id="KW-0049">Antioxidant</keyword>
<keyword evidence="6" id="KW-0560">Oxidoreductase</keyword>
<dbReference type="InterPro" id="IPR024706">
    <property type="entry name" value="Peroxiredoxin_AhpC-typ"/>
</dbReference>
<dbReference type="Gene3D" id="3.40.30.10">
    <property type="entry name" value="Glutaredoxin"/>
    <property type="match status" value="1"/>
</dbReference>
<proteinExistence type="inferred from homology"/>
<evidence type="ECO:0000256" key="1">
    <source>
        <dbReference type="ARBA" id="ARBA00003330"/>
    </source>
</evidence>
<evidence type="ECO:0000256" key="2">
    <source>
        <dbReference type="ARBA" id="ARBA00011245"/>
    </source>
</evidence>
<evidence type="ECO:0000256" key="6">
    <source>
        <dbReference type="ARBA" id="ARBA00023002"/>
    </source>
</evidence>
<comment type="similarity">
    <text evidence="10">Belongs to the peroxiredoxin family. BCP/PrxQ subfamily.</text>
</comment>
<dbReference type="InterPro" id="IPR013766">
    <property type="entry name" value="Thioredoxin_domain"/>
</dbReference>
<name>A0A081KE24_9GAMM</name>
<dbReference type="RefSeq" id="WP_020584743.1">
    <property type="nucleotide sequence ID" value="NZ_JOJP01000001.1"/>
</dbReference>
<evidence type="ECO:0000256" key="7">
    <source>
        <dbReference type="ARBA" id="ARBA00023157"/>
    </source>
</evidence>
<dbReference type="GO" id="GO:0034599">
    <property type="term" value="P:cellular response to oxidative stress"/>
    <property type="evidence" value="ECO:0007669"/>
    <property type="project" value="TreeGrafter"/>
</dbReference>
<comment type="function">
    <text evidence="1">Thiol-specific peroxidase that catalyzes the reduction of hydrogen peroxide and organic hydroperoxides to water and alcohols, respectively. Plays a role in cell protection against oxidative stress by detoxifying peroxides and as sensor of hydrogen peroxide-mediated signaling events.</text>
</comment>
<protein>
    <recommendedName>
        <fullName evidence="3">thioredoxin-dependent peroxiredoxin</fullName>
        <ecNumber evidence="3">1.11.1.24</ecNumber>
    </recommendedName>
    <alternativeName>
        <fullName evidence="9">Thioredoxin peroxidase</fullName>
    </alternativeName>
    <alternativeName>
        <fullName evidence="11">Thioredoxin-dependent peroxiredoxin Bcp</fullName>
    </alternativeName>
</protein>
<evidence type="ECO:0000256" key="8">
    <source>
        <dbReference type="ARBA" id="ARBA00023284"/>
    </source>
</evidence>
<evidence type="ECO:0000256" key="11">
    <source>
        <dbReference type="ARBA" id="ARBA00042639"/>
    </source>
</evidence>
<dbReference type="Pfam" id="PF00578">
    <property type="entry name" value="AhpC-TSA"/>
    <property type="match status" value="1"/>
</dbReference>